<comment type="caution">
    <text evidence="2">The sequence shown here is derived from an EMBL/GenBank/DDBJ whole genome shotgun (WGS) entry which is preliminary data.</text>
</comment>
<dbReference type="Proteomes" id="UP001633002">
    <property type="component" value="Unassembled WGS sequence"/>
</dbReference>
<proteinExistence type="predicted"/>
<keyword evidence="3" id="KW-1185">Reference proteome</keyword>
<dbReference type="EMBL" id="JBJQOH010000003">
    <property type="protein sequence ID" value="KAL3691190.1"/>
    <property type="molecule type" value="Genomic_DNA"/>
</dbReference>
<dbReference type="AlphaFoldDB" id="A0ABD3HM81"/>
<gene>
    <name evidence="2" type="ORF">R1sor_004841</name>
</gene>
<evidence type="ECO:0000313" key="2">
    <source>
        <dbReference type="EMBL" id="KAL3691190.1"/>
    </source>
</evidence>
<feature type="compositionally biased region" description="Basic and acidic residues" evidence="1">
    <location>
        <begin position="1"/>
        <end position="10"/>
    </location>
</feature>
<organism evidence="2 3">
    <name type="scientific">Riccia sorocarpa</name>
    <dbReference type="NCBI Taxonomy" id="122646"/>
    <lineage>
        <taxon>Eukaryota</taxon>
        <taxon>Viridiplantae</taxon>
        <taxon>Streptophyta</taxon>
        <taxon>Embryophyta</taxon>
        <taxon>Marchantiophyta</taxon>
        <taxon>Marchantiopsida</taxon>
        <taxon>Marchantiidae</taxon>
        <taxon>Marchantiales</taxon>
        <taxon>Ricciaceae</taxon>
        <taxon>Riccia</taxon>
    </lineage>
</organism>
<sequence>MRDKGKRPVEELQQEVPQPTRPCQEALRVHRGETSCPAAVHRVTKEVPRVPDLPPREARVSSPDVVVIPPAPASPPQVIDLSPLDSHVASRRVLERIRERRAHEQVLEQVEDRIYYLADDGVAYTRLELLRHDRVSPRRCMRGRVRHGGVWGGVVRY</sequence>
<evidence type="ECO:0000313" key="3">
    <source>
        <dbReference type="Proteomes" id="UP001633002"/>
    </source>
</evidence>
<protein>
    <submittedName>
        <fullName evidence="2">Uncharacterized protein</fullName>
    </submittedName>
</protein>
<evidence type="ECO:0000256" key="1">
    <source>
        <dbReference type="SAM" id="MobiDB-lite"/>
    </source>
</evidence>
<accession>A0ABD3HM81</accession>
<name>A0ABD3HM81_9MARC</name>
<feature type="region of interest" description="Disordered" evidence="1">
    <location>
        <begin position="1"/>
        <end position="22"/>
    </location>
</feature>
<reference evidence="2 3" key="1">
    <citation type="submission" date="2024-09" db="EMBL/GenBank/DDBJ databases">
        <title>Chromosome-scale assembly of Riccia sorocarpa.</title>
        <authorList>
            <person name="Paukszto L."/>
        </authorList>
    </citation>
    <scope>NUCLEOTIDE SEQUENCE [LARGE SCALE GENOMIC DNA]</scope>
    <source>
        <strain evidence="2">LP-2024</strain>
        <tissue evidence="2">Aerial parts of the thallus</tissue>
    </source>
</reference>